<gene>
    <name evidence="1" type="ORF">LCGC14_2111780</name>
</gene>
<organism evidence="1">
    <name type="scientific">marine sediment metagenome</name>
    <dbReference type="NCBI Taxonomy" id="412755"/>
    <lineage>
        <taxon>unclassified sequences</taxon>
        <taxon>metagenomes</taxon>
        <taxon>ecological metagenomes</taxon>
    </lineage>
</organism>
<accession>A0A0F9EU25</accession>
<sequence>MEIGRIVVPEFEALVQRERVEQDDKWGVQNHTPYKWMTILTEELGELAQTILDLTKEADGSNRLTMVTESELIHVASVCKAMWESGKRQGWL</sequence>
<reference evidence="1" key="1">
    <citation type="journal article" date="2015" name="Nature">
        <title>Complex archaea that bridge the gap between prokaryotes and eukaryotes.</title>
        <authorList>
            <person name="Spang A."/>
            <person name="Saw J.H."/>
            <person name="Jorgensen S.L."/>
            <person name="Zaremba-Niedzwiedzka K."/>
            <person name="Martijn J."/>
            <person name="Lind A.E."/>
            <person name="van Eijk R."/>
            <person name="Schleper C."/>
            <person name="Guy L."/>
            <person name="Ettema T.J."/>
        </authorList>
    </citation>
    <scope>NUCLEOTIDE SEQUENCE</scope>
</reference>
<protein>
    <recommendedName>
        <fullName evidence="2">NTP pyrophosphohydrolase MazG putative catalytic core domain-containing protein</fullName>
    </recommendedName>
</protein>
<dbReference type="EMBL" id="LAZR01026115">
    <property type="protein sequence ID" value="KKL69751.1"/>
    <property type="molecule type" value="Genomic_DNA"/>
</dbReference>
<evidence type="ECO:0008006" key="2">
    <source>
        <dbReference type="Google" id="ProtNLM"/>
    </source>
</evidence>
<comment type="caution">
    <text evidence="1">The sequence shown here is derived from an EMBL/GenBank/DDBJ whole genome shotgun (WGS) entry which is preliminary data.</text>
</comment>
<proteinExistence type="predicted"/>
<dbReference type="AlphaFoldDB" id="A0A0F9EU25"/>
<evidence type="ECO:0000313" key="1">
    <source>
        <dbReference type="EMBL" id="KKL69751.1"/>
    </source>
</evidence>
<name>A0A0F9EU25_9ZZZZ</name>